<comment type="caution">
    <text evidence="1">The sequence shown here is derived from an EMBL/GenBank/DDBJ whole genome shotgun (WGS) entry which is preliminary data.</text>
</comment>
<dbReference type="Pfam" id="PF20459">
    <property type="entry name" value="DUF6712"/>
    <property type="match status" value="2"/>
</dbReference>
<protein>
    <submittedName>
        <fullName evidence="1">Uncharacterized protein</fullName>
    </submittedName>
</protein>
<accession>A0ABP7YLE7</accession>
<evidence type="ECO:0000313" key="2">
    <source>
        <dbReference type="Proteomes" id="UP001500101"/>
    </source>
</evidence>
<gene>
    <name evidence="1" type="ORF">GCM10022216_14530</name>
</gene>
<dbReference type="Proteomes" id="UP001500101">
    <property type="component" value="Unassembled WGS sequence"/>
</dbReference>
<organism evidence="1 2">
    <name type="scientific">Sphingobacterium kyonggiense</name>
    <dbReference type="NCBI Taxonomy" id="714075"/>
    <lineage>
        <taxon>Bacteria</taxon>
        <taxon>Pseudomonadati</taxon>
        <taxon>Bacteroidota</taxon>
        <taxon>Sphingobacteriia</taxon>
        <taxon>Sphingobacteriales</taxon>
        <taxon>Sphingobacteriaceae</taxon>
        <taxon>Sphingobacterium</taxon>
    </lineage>
</organism>
<dbReference type="RefSeq" id="WP_344673959.1">
    <property type="nucleotide sequence ID" value="NZ_BAAAZI010000006.1"/>
</dbReference>
<dbReference type="InterPro" id="IPR046558">
    <property type="entry name" value="DUF6712"/>
</dbReference>
<reference evidence="2" key="1">
    <citation type="journal article" date="2019" name="Int. J. Syst. Evol. Microbiol.">
        <title>The Global Catalogue of Microorganisms (GCM) 10K type strain sequencing project: providing services to taxonomists for standard genome sequencing and annotation.</title>
        <authorList>
            <consortium name="The Broad Institute Genomics Platform"/>
            <consortium name="The Broad Institute Genome Sequencing Center for Infectious Disease"/>
            <person name="Wu L."/>
            <person name="Ma J."/>
        </authorList>
    </citation>
    <scope>NUCLEOTIDE SEQUENCE [LARGE SCALE GENOMIC DNA]</scope>
    <source>
        <strain evidence="2">JCM 16704</strain>
    </source>
</reference>
<dbReference type="EMBL" id="BAAAZI010000006">
    <property type="protein sequence ID" value="GAA4137943.1"/>
    <property type="molecule type" value="Genomic_DNA"/>
</dbReference>
<name>A0ABP7YLE7_9SPHI</name>
<sequence length="313" mass="35662">MIIKDSEQLRKLTGSWYATNDFERIAMEIELEKEQLAELVGDGIIQLAEVYALNESPTPSELELLKHVQLPIAVMATFRHYQSNIVSHDDSTRKVKVDSDNEKLPWEWMLDRDDAAHLLKAQRATDRLINFLDKSNFPQWNDSVQKKATKSLFINNTDVFGNYYPIDHSATFFYTAVPLIKEVQVTKIKAALGSDYEPLLTAFQNNTINDQQKVLLDLVRSAIALATIALAVRRLNAKVIPSGIVKAIKSESQTANAYRPADIAELKYFSNRLEEDSFVFIDRIKRERNKDVPGALEYQLLPKNDPKEKFAST</sequence>
<keyword evidence="2" id="KW-1185">Reference proteome</keyword>
<evidence type="ECO:0000313" key="1">
    <source>
        <dbReference type="EMBL" id="GAA4137943.1"/>
    </source>
</evidence>
<proteinExistence type="predicted"/>